<evidence type="ECO:0000256" key="6">
    <source>
        <dbReference type="ARBA" id="ARBA00022771"/>
    </source>
</evidence>
<proteinExistence type="inferred from homology"/>
<dbReference type="InterPro" id="IPR013137">
    <property type="entry name" value="Znf_TFIIB"/>
</dbReference>
<dbReference type="GO" id="GO:0017025">
    <property type="term" value="F:TBP-class protein binding"/>
    <property type="evidence" value="ECO:0007669"/>
    <property type="project" value="InterPro"/>
</dbReference>
<dbReference type="PANTHER" id="PTHR11618:SF13">
    <property type="entry name" value="TRANSCRIPTION INITIATION FACTOR IIB"/>
    <property type="match status" value="1"/>
</dbReference>
<dbReference type="InterPro" id="IPR023486">
    <property type="entry name" value="TFIIB_CS"/>
</dbReference>
<evidence type="ECO:0000259" key="13">
    <source>
        <dbReference type="PROSITE" id="PS51134"/>
    </source>
</evidence>
<feature type="domain" description="TFIIB-type" evidence="13">
    <location>
        <begin position="2"/>
        <end position="33"/>
    </location>
</feature>
<evidence type="ECO:0000256" key="3">
    <source>
        <dbReference type="ARBA" id="ARBA00013932"/>
    </source>
</evidence>
<keyword evidence="10" id="KW-0539">Nucleus</keyword>
<name>A0A915KQP4_ROMCU</name>
<reference evidence="15" key="1">
    <citation type="submission" date="2022-11" db="UniProtKB">
        <authorList>
            <consortium name="WormBaseParasite"/>
        </authorList>
    </citation>
    <scope>IDENTIFICATION</scope>
</reference>
<evidence type="ECO:0000313" key="14">
    <source>
        <dbReference type="Proteomes" id="UP000887565"/>
    </source>
</evidence>
<dbReference type="SMART" id="SM00385">
    <property type="entry name" value="CYCLIN"/>
    <property type="match status" value="1"/>
</dbReference>
<dbReference type="GO" id="GO:0070897">
    <property type="term" value="P:transcription preinitiation complex assembly"/>
    <property type="evidence" value="ECO:0007669"/>
    <property type="project" value="InterPro"/>
</dbReference>
<dbReference type="FunFam" id="1.10.472.10:FF:000019">
    <property type="entry name" value="transcription initiation factor IIB"/>
    <property type="match status" value="1"/>
</dbReference>
<evidence type="ECO:0000256" key="12">
    <source>
        <dbReference type="PROSITE-ProRule" id="PRU00469"/>
    </source>
</evidence>
<evidence type="ECO:0000256" key="8">
    <source>
        <dbReference type="ARBA" id="ARBA00023015"/>
    </source>
</evidence>
<dbReference type="SUPFAM" id="SSF57783">
    <property type="entry name" value="Zinc beta-ribbon"/>
    <property type="match status" value="1"/>
</dbReference>
<dbReference type="PROSITE" id="PS51134">
    <property type="entry name" value="ZF_TFIIB"/>
    <property type="match status" value="1"/>
</dbReference>
<evidence type="ECO:0000313" key="15">
    <source>
        <dbReference type="WBParaSite" id="nRc.2.0.1.t40789-RA"/>
    </source>
</evidence>
<dbReference type="PANTHER" id="PTHR11618">
    <property type="entry name" value="TRANSCRIPTION INITIATION FACTOR IIB-RELATED"/>
    <property type="match status" value="1"/>
</dbReference>
<keyword evidence="5" id="KW-0677">Repeat</keyword>
<protein>
    <recommendedName>
        <fullName evidence="3">Transcription initiation factor IIB</fullName>
    </recommendedName>
    <alternativeName>
        <fullName evidence="11">General transcription factor TFIIB</fullName>
    </alternativeName>
</protein>
<evidence type="ECO:0000256" key="1">
    <source>
        <dbReference type="ARBA" id="ARBA00004123"/>
    </source>
</evidence>
<keyword evidence="7" id="KW-0862">Zinc</keyword>
<evidence type="ECO:0000256" key="10">
    <source>
        <dbReference type="ARBA" id="ARBA00023242"/>
    </source>
</evidence>
<evidence type="ECO:0000256" key="5">
    <source>
        <dbReference type="ARBA" id="ARBA00022737"/>
    </source>
</evidence>
<keyword evidence="8" id="KW-0805">Transcription regulation</keyword>
<dbReference type="InterPro" id="IPR013150">
    <property type="entry name" value="TFIIB_cyclin"/>
</dbReference>
<dbReference type="WBParaSite" id="nRc.2.0.1.t40789-RA">
    <property type="protein sequence ID" value="nRc.2.0.1.t40789-RA"/>
    <property type="gene ID" value="nRc.2.0.1.g40789"/>
</dbReference>
<dbReference type="CDD" id="cd20551">
    <property type="entry name" value="CYCLIN_TFIIB_rpt1"/>
    <property type="match status" value="1"/>
</dbReference>
<organism evidence="14 15">
    <name type="scientific">Romanomermis culicivorax</name>
    <name type="common">Nematode worm</name>
    <dbReference type="NCBI Taxonomy" id="13658"/>
    <lineage>
        <taxon>Eukaryota</taxon>
        <taxon>Metazoa</taxon>
        <taxon>Ecdysozoa</taxon>
        <taxon>Nematoda</taxon>
        <taxon>Enoplea</taxon>
        <taxon>Dorylaimia</taxon>
        <taxon>Mermithida</taxon>
        <taxon>Mermithoidea</taxon>
        <taxon>Mermithidae</taxon>
        <taxon>Romanomermis</taxon>
    </lineage>
</organism>
<dbReference type="Pfam" id="PF00382">
    <property type="entry name" value="TFIIB"/>
    <property type="match status" value="1"/>
</dbReference>
<evidence type="ECO:0000256" key="2">
    <source>
        <dbReference type="ARBA" id="ARBA00010857"/>
    </source>
</evidence>
<evidence type="ECO:0000256" key="4">
    <source>
        <dbReference type="ARBA" id="ARBA00022723"/>
    </source>
</evidence>
<dbReference type="PROSITE" id="PS00782">
    <property type="entry name" value="TFIIB"/>
    <property type="match status" value="1"/>
</dbReference>
<dbReference type="InterPro" id="IPR000812">
    <property type="entry name" value="TFIIB"/>
</dbReference>
<evidence type="ECO:0000256" key="11">
    <source>
        <dbReference type="ARBA" id="ARBA00031706"/>
    </source>
</evidence>
<accession>A0A915KQP4</accession>
<dbReference type="OMA" id="LYMACRM"/>
<evidence type="ECO:0000256" key="7">
    <source>
        <dbReference type="ARBA" id="ARBA00022833"/>
    </source>
</evidence>
<sequence length="201" mass="21957">MSELQCPSHPTANLIEDHRAGDLICPECGLVVGDRLVDVSSEWRMFSNENNSKDPSRVGAAENSLLSGSDLSTSIQGIPGASEEYAGMARRQVNSQDRQLIAGFGVIREMSERIHLPKSIQDSANSTLKQVVDSRQLKGKNGEAIAAACLYIACRKEGVPRTFKEICAVSKVSKKEIGRCFKLILRAIETNLELITSSDFM</sequence>
<dbReference type="Gene3D" id="2.20.25.10">
    <property type="match status" value="1"/>
</dbReference>
<keyword evidence="6 12" id="KW-0863">Zinc-finger</keyword>
<dbReference type="Gene3D" id="1.10.472.10">
    <property type="entry name" value="Cyclin-like"/>
    <property type="match status" value="1"/>
</dbReference>
<dbReference type="InterPro" id="IPR013763">
    <property type="entry name" value="Cyclin-like_dom"/>
</dbReference>
<evidence type="ECO:0000256" key="9">
    <source>
        <dbReference type="ARBA" id="ARBA00023163"/>
    </source>
</evidence>
<keyword evidence="9" id="KW-0804">Transcription</keyword>
<dbReference type="GO" id="GO:0006367">
    <property type="term" value="P:transcription initiation at RNA polymerase II promoter"/>
    <property type="evidence" value="ECO:0007669"/>
    <property type="project" value="TreeGrafter"/>
</dbReference>
<dbReference type="PRINTS" id="PR00685">
    <property type="entry name" value="TIFACTORIIB"/>
</dbReference>
<dbReference type="SUPFAM" id="SSF47954">
    <property type="entry name" value="Cyclin-like"/>
    <property type="match status" value="1"/>
</dbReference>
<dbReference type="FunFam" id="2.20.25.10:FF:000037">
    <property type="entry name" value="Transcription initiation factor IIB"/>
    <property type="match status" value="1"/>
</dbReference>
<dbReference type="InterPro" id="IPR036915">
    <property type="entry name" value="Cyclin-like_sf"/>
</dbReference>
<comment type="subcellular location">
    <subcellularLocation>
        <location evidence="1">Nucleus</location>
    </subcellularLocation>
</comment>
<dbReference type="GO" id="GO:0005634">
    <property type="term" value="C:nucleus"/>
    <property type="evidence" value="ECO:0007669"/>
    <property type="project" value="UniProtKB-SubCell"/>
</dbReference>
<keyword evidence="4" id="KW-0479">Metal-binding</keyword>
<dbReference type="Pfam" id="PF08271">
    <property type="entry name" value="Zn_Ribbon_TF"/>
    <property type="match status" value="1"/>
</dbReference>
<dbReference type="Proteomes" id="UP000887565">
    <property type="component" value="Unplaced"/>
</dbReference>
<dbReference type="AlphaFoldDB" id="A0A915KQP4"/>
<keyword evidence="14" id="KW-1185">Reference proteome</keyword>
<dbReference type="GO" id="GO:0008270">
    <property type="term" value="F:zinc ion binding"/>
    <property type="evidence" value="ECO:0007669"/>
    <property type="project" value="UniProtKB-KW"/>
</dbReference>
<dbReference type="GO" id="GO:0016251">
    <property type="term" value="F:RNA polymerase II general transcription initiation factor activity"/>
    <property type="evidence" value="ECO:0007669"/>
    <property type="project" value="TreeGrafter"/>
</dbReference>
<dbReference type="GO" id="GO:0097550">
    <property type="term" value="C:transcription preinitiation complex"/>
    <property type="evidence" value="ECO:0007669"/>
    <property type="project" value="TreeGrafter"/>
</dbReference>
<comment type="similarity">
    <text evidence="2">Belongs to the TFIIB family.</text>
</comment>